<protein>
    <submittedName>
        <fullName evidence="1">Uncharacterized protein</fullName>
    </submittedName>
</protein>
<proteinExistence type="predicted"/>
<evidence type="ECO:0000313" key="1">
    <source>
        <dbReference type="EMBL" id="GAA2454500.1"/>
    </source>
</evidence>
<gene>
    <name evidence="1" type="ORF">GCM10010405_42920</name>
</gene>
<comment type="caution">
    <text evidence="1">The sequence shown here is derived from an EMBL/GenBank/DDBJ whole genome shotgun (WGS) entry which is preliminary data.</text>
</comment>
<dbReference type="EMBL" id="BAAASZ010000030">
    <property type="protein sequence ID" value="GAA2454500.1"/>
    <property type="molecule type" value="Genomic_DNA"/>
</dbReference>
<accession>A0ABN3KEE7</accession>
<dbReference type="RefSeq" id="WP_344326033.1">
    <property type="nucleotide sequence ID" value="NZ_BAAASZ010000030.1"/>
</dbReference>
<sequence>MEILGERRFDLVCTGKGALRHLPDLDRWAQVVAGLPRDGVGSA</sequence>
<evidence type="ECO:0000313" key="2">
    <source>
        <dbReference type="Proteomes" id="UP001501638"/>
    </source>
</evidence>
<keyword evidence="2" id="KW-1185">Reference proteome</keyword>
<reference evidence="1 2" key="1">
    <citation type="journal article" date="2019" name="Int. J. Syst. Evol. Microbiol.">
        <title>The Global Catalogue of Microorganisms (GCM) 10K type strain sequencing project: providing services to taxonomists for standard genome sequencing and annotation.</title>
        <authorList>
            <consortium name="The Broad Institute Genomics Platform"/>
            <consortium name="The Broad Institute Genome Sequencing Center for Infectious Disease"/>
            <person name="Wu L."/>
            <person name="Ma J."/>
        </authorList>
    </citation>
    <scope>NUCLEOTIDE SEQUENCE [LARGE SCALE GENOMIC DNA]</scope>
    <source>
        <strain evidence="1 2">JCM 6305</strain>
    </source>
</reference>
<dbReference type="Proteomes" id="UP001501638">
    <property type="component" value="Unassembled WGS sequence"/>
</dbReference>
<organism evidence="1 2">
    <name type="scientific">Streptomyces macrosporus</name>
    <dbReference type="NCBI Taxonomy" id="44032"/>
    <lineage>
        <taxon>Bacteria</taxon>
        <taxon>Bacillati</taxon>
        <taxon>Actinomycetota</taxon>
        <taxon>Actinomycetes</taxon>
        <taxon>Kitasatosporales</taxon>
        <taxon>Streptomycetaceae</taxon>
        <taxon>Streptomyces</taxon>
    </lineage>
</organism>
<name>A0ABN3KEE7_9ACTN</name>